<dbReference type="EMBL" id="KN824349">
    <property type="protein sequence ID" value="KIM22741.1"/>
    <property type="molecule type" value="Genomic_DNA"/>
</dbReference>
<reference evidence="1 2" key="1">
    <citation type="submission" date="2014-04" db="EMBL/GenBank/DDBJ databases">
        <authorList>
            <consortium name="DOE Joint Genome Institute"/>
            <person name="Kuo A."/>
            <person name="Zuccaro A."/>
            <person name="Kohler A."/>
            <person name="Nagy L.G."/>
            <person name="Floudas D."/>
            <person name="Copeland A."/>
            <person name="Barry K.W."/>
            <person name="Cichocki N."/>
            <person name="Veneault-Fourrey C."/>
            <person name="LaButti K."/>
            <person name="Lindquist E.A."/>
            <person name="Lipzen A."/>
            <person name="Lundell T."/>
            <person name="Morin E."/>
            <person name="Murat C."/>
            <person name="Sun H."/>
            <person name="Tunlid A."/>
            <person name="Henrissat B."/>
            <person name="Grigoriev I.V."/>
            <person name="Hibbett D.S."/>
            <person name="Martin F."/>
            <person name="Nordberg H.P."/>
            <person name="Cantor M.N."/>
            <person name="Hua S.X."/>
        </authorList>
    </citation>
    <scope>NUCLEOTIDE SEQUENCE [LARGE SCALE GENOMIC DNA]</scope>
    <source>
        <strain evidence="1 2">MAFF 305830</strain>
    </source>
</reference>
<sequence length="67" mass="7844">MEVGLRRSQRNHTYLLSAVRDQVSPARGTPDPHFYKLLLQWYTDKAQNVADVSIPYDSIKDLYIYQT</sequence>
<proteinExistence type="predicted"/>
<organism evidence="1 2">
    <name type="scientific">Serendipita vermifera MAFF 305830</name>
    <dbReference type="NCBI Taxonomy" id="933852"/>
    <lineage>
        <taxon>Eukaryota</taxon>
        <taxon>Fungi</taxon>
        <taxon>Dikarya</taxon>
        <taxon>Basidiomycota</taxon>
        <taxon>Agaricomycotina</taxon>
        <taxon>Agaricomycetes</taxon>
        <taxon>Sebacinales</taxon>
        <taxon>Serendipitaceae</taxon>
        <taxon>Serendipita</taxon>
    </lineage>
</organism>
<protein>
    <submittedName>
        <fullName evidence="1">Uncharacterized protein</fullName>
    </submittedName>
</protein>
<dbReference type="HOGENOM" id="CLU_2814032_0_0_1"/>
<accession>A0A0C3AU02</accession>
<gene>
    <name evidence="1" type="ORF">M408DRAFT_332785</name>
</gene>
<name>A0A0C3AU02_SERVB</name>
<reference evidence="2" key="2">
    <citation type="submission" date="2015-01" db="EMBL/GenBank/DDBJ databases">
        <title>Evolutionary Origins and Diversification of the Mycorrhizal Mutualists.</title>
        <authorList>
            <consortium name="DOE Joint Genome Institute"/>
            <consortium name="Mycorrhizal Genomics Consortium"/>
            <person name="Kohler A."/>
            <person name="Kuo A."/>
            <person name="Nagy L.G."/>
            <person name="Floudas D."/>
            <person name="Copeland A."/>
            <person name="Barry K.W."/>
            <person name="Cichocki N."/>
            <person name="Veneault-Fourrey C."/>
            <person name="LaButti K."/>
            <person name="Lindquist E.A."/>
            <person name="Lipzen A."/>
            <person name="Lundell T."/>
            <person name="Morin E."/>
            <person name="Murat C."/>
            <person name="Riley R."/>
            <person name="Ohm R."/>
            <person name="Sun H."/>
            <person name="Tunlid A."/>
            <person name="Henrissat B."/>
            <person name="Grigoriev I.V."/>
            <person name="Hibbett D.S."/>
            <person name="Martin F."/>
        </authorList>
    </citation>
    <scope>NUCLEOTIDE SEQUENCE [LARGE SCALE GENOMIC DNA]</scope>
    <source>
        <strain evidence="2">MAFF 305830</strain>
    </source>
</reference>
<evidence type="ECO:0000313" key="1">
    <source>
        <dbReference type="EMBL" id="KIM22741.1"/>
    </source>
</evidence>
<dbReference type="Proteomes" id="UP000054097">
    <property type="component" value="Unassembled WGS sequence"/>
</dbReference>
<dbReference type="AlphaFoldDB" id="A0A0C3AU02"/>
<evidence type="ECO:0000313" key="2">
    <source>
        <dbReference type="Proteomes" id="UP000054097"/>
    </source>
</evidence>
<keyword evidence="2" id="KW-1185">Reference proteome</keyword>